<protein>
    <submittedName>
        <fullName evidence="1">Uncharacterized protein</fullName>
    </submittedName>
</protein>
<dbReference type="RefSeq" id="WP_017181518.1">
    <property type="nucleotide sequence ID" value="NZ_CP022745.1"/>
</dbReference>
<evidence type="ECO:0000313" key="2">
    <source>
        <dbReference type="Proteomes" id="UP000217141"/>
    </source>
</evidence>
<evidence type="ECO:0000313" key="1">
    <source>
        <dbReference type="EMBL" id="ASY44748.1"/>
    </source>
</evidence>
<organism evidence="1 2">
    <name type="scientific">Sphingobium xenophagum</name>
    <dbReference type="NCBI Taxonomy" id="121428"/>
    <lineage>
        <taxon>Bacteria</taxon>
        <taxon>Pseudomonadati</taxon>
        <taxon>Pseudomonadota</taxon>
        <taxon>Alphaproteobacteria</taxon>
        <taxon>Sphingomonadales</taxon>
        <taxon>Sphingomonadaceae</taxon>
        <taxon>Sphingobium</taxon>
    </lineage>
</organism>
<sequence>MTARRATFKQADATRALKAAVAAGLKPTGVRFDPAGLIEVLFDGQARAAASNSFDEILGT</sequence>
<dbReference type="EMBL" id="CP022745">
    <property type="protein sequence ID" value="ASY44748.1"/>
    <property type="molecule type" value="Genomic_DNA"/>
</dbReference>
<accession>A0A249MTV8</accession>
<gene>
    <name evidence="1" type="ORF">CJD35_10035</name>
</gene>
<dbReference type="AlphaFoldDB" id="A0A249MTV8"/>
<proteinExistence type="predicted"/>
<reference evidence="1 2" key="1">
    <citation type="submission" date="2017-08" db="EMBL/GenBank/DDBJ databases">
        <title>Whole Genome Sequence of Sphingobium hydrophobicum C1: Insights into Adaption to the Electronic-waste Contaminated Sediment.</title>
        <authorList>
            <person name="Song D."/>
            <person name="Chen X."/>
            <person name="Xu M."/>
        </authorList>
    </citation>
    <scope>NUCLEOTIDE SEQUENCE [LARGE SCALE GENOMIC DNA]</scope>
    <source>
        <strain evidence="1 2">C1</strain>
    </source>
</reference>
<name>A0A249MTV8_SPHXE</name>
<dbReference type="KEGG" id="shyd:CJD35_10035"/>
<dbReference type="Proteomes" id="UP000217141">
    <property type="component" value="Chromosome I"/>
</dbReference>